<proteinExistence type="predicted"/>
<dbReference type="AlphaFoldDB" id="A0AA38UI53"/>
<keyword evidence="2" id="KW-1185">Reference proteome</keyword>
<evidence type="ECO:0000313" key="1">
    <source>
        <dbReference type="EMBL" id="KAJ3841891.1"/>
    </source>
</evidence>
<reference evidence="1" key="1">
    <citation type="submission" date="2022-08" db="EMBL/GenBank/DDBJ databases">
        <authorList>
            <consortium name="DOE Joint Genome Institute"/>
            <person name="Min B."/>
            <person name="Riley R."/>
            <person name="Sierra-Patev S."/>
            <person name="Naranjo-Ortiz M."/>
            <person name="Looney B."/>
            <person name="Konkel Z."/>
            <person name="Slot J.C."/>
            <person name="Sakamoto Y."/>
            <person name="Steenwyk J.L."/>
            <person name="Rokas A."/>
            <person name="Carro J."/>
            <person name="Camarero S."/>
            <person name="Ferreira P."/>
            <person name="Molpeceres G."/>
            <person name="Ruiz-Duenas F.J."/>
            <person name="Serrano A."/>
            <person name="Henrissat B."/>
            <person name="Drula E."/>
            <person name="Hughes K.W."/>
            <person name="Mata J.L."/>
            <person name="Ishikawa N.K."/>
            <person name="Vargas-Isla R."/>
            <person name="Ushijima S."/>
            <person name="Smith C.A."/>
            <person name="Ahrendt S."/>
            <person name="Andreopoulos W."/>
            <person name="He G."/>
            <person name="Labutti K."/>
            <person name="Lipzen A."/>
            <person name="Ng V."/>
            <person name="Sandor L."/>
            <person name="Barry K."/>
            <person name="Martinez A.T."/>
            <person name="Xiao Y."/>
            <person name="Gibbons J.G."/>
            <person name="Terashima K."/>
            <person name="Hibbett D.S."/>
            <person name="Grigoriev I.V."/>
        </authorList>
    </citation>
    <scope>NUCLEOTIDE SEQUENCE</scope>
    <source>
        <strain evidence="1">TFB9207</strain>
    </source>
</reference>
<organism evidence="1 2">
    <name type="scientific">Lentinula raphanica</name>
    <dbReference type="NCBI Taxonomy" id="153919"/>
    <lineage>
        <taxon>Eukaryota</taxon>
        <taxon>Fungi</taxon>
        <taxon>Dikarya</taxon>
        <taxon>Basidiomycota</taxon>
        <taxon>Agaricomycotina</taxon>
        <taxon>Agaricomycetes</taxon>
        <taxon>Agaricomycetidae</taxon>
        <taxon>Agaricales</taxon>
        <taxon>Marasmiineae</taxon>
        <taxon>Omphalotaceae</taxon>
        <taxon>Lentinula</taxon>
    </lineage>
</organism>
<gene>
    <name evidence="1" type="ORF">F5878DRAFT_512230</name>
</gene>
<accession>A0AA38UI53</accession>
<feature type="non-terminal residue" evidence="1">
    <location>
        <position position="103"/>
    </location>
</feature>
<dbReference type="Proteomes" id="UP001163846">
    <property type="component" value="Unassembled WGS sequence"/>
</dbReference>
<dbReference type="EMBL" id="MU806024">
    <property type="protein sequence ID" value="KAJ3841891.1"/>
    <property type="molecule type" value="Genomic_DNA"/>
</dbReference>
<comment type="caution">
    <text evidence="1">The sequence shown here is derived from an EMBL/GenBank/DDBJ whole genome shotgun (WGS) entry which is preliminary data.</text>
</comment>
<name>A0AA38UI53_9AGAR</name>
<evidence type="ECO:0000313" key="2">
    <source>
        <dbReference type="Proteomes" id="UP001163846"/>
    </source>
</evidence>
<sequence length="103" mass="11921">RRNFKGFVRASVSDDRLAEFVVDPSQNGPKVRNTWIDKRATTTKDLAALPWNEQLLVNMTKTASAIVAEARDKRFGKKTIKWVKLFTERLYRIFLDVVKALPR</sequence>
<protein>
    <submittedName>
        <fullName evidence="1">Uncharacterized protein</fullName>
    </submittedName>
</protein>
<feature type="non-terminal residue" evidence="1">
    <location>
        <position position="1"/>
    </location>
</feature>